<dbReference type="Proteomes" id="UP000013523">
    <property type="component" value="Chromosome"/>
</dbReference>
<comment type="pathway">
    <text evidence="2">Amino-acid biosynthesis; L-cysteine biosynthesis.</text>
</comment>
<evidence type="ECO:0000256" key="7">
    <source>
        <dbReference type="ARBA" id="ARBA00022898"/>
    </source>
</evidence>
<evidence type="ECO:0000256" key="3">
    <source>
        <dbReference type="ARBA" id="ARBA00007103"/>
    </source>
</evidence>
<dbReference type="FunFam" id="3.40.50.1100:FF:000006">
    <property type="entry name" value="Cysteine synthase"/>
    <property type="match status" value="1"/>
</dbReference>
<dbReference type="InterPro" id="IPR001926">
    <property type="entry name" value="TrpB-like_PALP"/>
</dbReference>
<dbReference type="eggNOG" id="COG0031">
    <property type="taxonomic scope" value="Bacteria"/>
</dbReference>
<dbReference type="InterPro" id="IPR050214">
    <property type="entry name" value="Cys_Synth/Cystath_Beta-Synth"/>
</dbReference>
<keyword evidence="7" id="KW-0663">Pyridoxal phosphate</keyword>
<comment type="similarity">
    <text evidence="3">Belongs to the cysteine synthase/cystathionine beta-synthase family.</text>
</comment>
<proteinExistence type="inferred from homology"/>
<keyword evidence="5" id="KW-0028">Amino-acid biosynthesis</keyword>
<evidence type="ECO:0000256" key="1">
    <source>
        <dbReference type="ARBA" id="ARBA00001933"/>
    </source>
</evidence>
<dbReference type="Pfam" id="PF00291">
    <property type="entry name" value="PALP"/>
    <property type="match status" value="1"/>
</dbReference>
<dbReference type="Gene3D" id="3.40.50.1100">
    <property type="match status" value="2"/>
</dbReference>
<evidence type="ECO:0000256" key="6">
    <source>
        <dbReference type="ARBA" id="ARBA00022679"/>
    </source>
</evidence>
<dbReference type="EMBL" id="CP003261">
    <property type="protein sequence ID" value="AGK96672.1"/>
    <property type="molecule type" value="Genomic_DNA"/>
</dbReference>
<evidence type="ECO:0000256" key="4">
    <source>
        <dbReference type="ARBA" id="ARBA00012681"/>
    </source>
</evidence>
<evidence type="ECO:0000256" key="5">
    <source>
        <dbReference type="ARBA" id="ARBA00022605"/>
    </source>
</evidence>
<evidence type="ECO:0000256" key="8">
    <source>
        <dbReference type="ARBA" id="ARBA00023192"/>
    </source>
</evidence>
<protein>
    <recommendedName>
        <fullName evidence="4">cysteine synthase</fullName>
        <ecNumber evidence="4">2.5.1.47</ecNumber>
    </recommendedName>
</protein>
<keyword evidence="6" id="KW-0808">Transferase</keyword>
<dbReference type="EC" id="2.5.1.47" evidence="4"/>
<keyword evidence="12" id="KW-1185">Reference proteome</keyword>
<evidence type="ECO:0000313" key="11">
    <source>
        <dbReference type="EMBL" id="AGK96672.1"/>
    </source>
</evidence>
<comment type="cofactor">
    <cofactor evidence="1">
        <name>pyridoxal 5'-phosphate</name>
        <dbReference type="ChEBI" id="CHEBI:597326"/>
    </cofactor>
</comment>
<evidence type="ECO:0000313" key="12">
    <source>
        <dbReference type="Proteomes" id="UP000013523"/>
    </source>
</evidence>
<dbReference type="CDD" id="cd01561">
    <property type="entry name" value="CBS_like"/>
    <property type="match status" value="1"/>
</dbReference>
<dbReference type="SUPFAM" id="SSF53686">
    <property type="entry name" value="Tryptophan synthase beta subunit-like PLP-dependent enzymes"/>
    <property type="match status" value="1"/>
</dbReference>
<evidence type="ECO:0000256" key="9">
    <source>
        <dbReference type="ARBA" id="ARBA00047931"/>
    </source>
</evidence>
<dbReference type="GO" id="GO:0004124">
    <property type="term" value="F:cysteine synthase activity"/>
    <property type="evidence" value="ECO:0007669"/>
    <property type="project" value="UniProtKB-EC"/>
</dbReference>
<keyword evidence="8" id="KW-0198">Cysteine biosynthesis</keyword>
<comment type="catalytic activity">
    <reaction evidence="9">
        <text>O-acetyl-L-serine + hydrogen sulfide = L-cysteine + acetate</text>
        <dbReference type="Rhea" id="RHEA:14829"/>
        <dbReference type="ChEBI" id="CHEBI:29919"/>
        <dbReference type="ChEBI" id="CHEBI:30089"/>
        <dbReference type="ChEBI" id="CHEBI:35235"/>
        <dbReference type="ChEBI" id="CHEBI:58340"/>
        <dbReference type="EC" id="2.5.1.47"/>
    </reaction>
</comment>
<dbReference type="KEGG" id="cpas:Clopa_1757"/>
<dbReference type="AlphaFoldDB" id="R4K0Q7"/>
<dbReference type="PANTHER" id="PTHR10314">
    <property type="entry name" value="CYSTATHIONINE BETA-SYNTHASE"/>
    <property type="match status" value="1"/>
</dbReference>
<evidence type="ECO:0000259" key="10">
    <source>
        <dbReference type="Pfam" id="PF00291"/>
    </source>
</evidence>
<dbReference type="PATRIC" id="fig|86416.3.peg.1734"/>
<evidence type="ECO:0000256" key="2">
    <source>
        <dbReference type="ARBA" id="ARBA00004895"/>
    </source>
</evidence>
<gene>
    <name evidence="11" type="ORF">Clopa_1757</name>
</gene>
<dbReference type="HOGENOM" id="CLU_021018_1_0_9"/>
<reference evidence="11 12" key="1">
    <citation type="submission" date="2012-01" db="EMBL/GenBank/DDBJ databases">
        <title>Complete sequence of chromosome of Clostridium pasteurianum BC1.</title>
        <authorList>
            <consortium name="US DOE Joint Genome Institute"/>
            <person name="Lucas S."/>
            <person name="Han J."/>
            <person name="Lapidus A."/>
            <person name="Cheng J.-F."/>
            <person name="Goodwin L."/>
            <person name="Pitluck S."/>
            <person name="Peters L."/>
            <person name="Mikhailova N."/>
            <person name="Teshima H."/>
            <person name="Detter J.C."/>
            <person name="Han C."/>
            <person name="Tapia R."/>
            <person name="Land M."/>
            <person name="Hauser L."/>
            <person name="Kyrpides N."/>
            <person name="Ivanova N."/>
            <person name="Pagani I."/>
            <person name="Dunn J."/>
            <person name="Taghavi S."/>
            <person name="Francis A."/>
            <person name="van der Lelie D."/>
            <person name="Woyke T."/>
        </authorList>
    </citation>
    <scope>NUCLEOTIDE SEQUENCE [LARGE SCALE GENOMIC DNA]</scope>
    <source>
        <strain evidence="11 12">BC1</strain>
    </source>
</reference>
<sequence length="302" mass="32716">MIVSSILDVIGNTPIVKLSHLSPLGKADVYAKAEFLNPMGSVKDRPALAMVNAAEKDNKLHHGMTIVEATSGNTGVGLTMVSVIKNYKVIIIMEEIDIVESICKIVKTLGAEVIRTNSFESAVKLAETFQQENPEKYYVPHQFKNIANPQIHTETTAQEIIKDVGPRIKAFVSTFGSGGTFTGIGRALKKYNPNIELVLIEPDTVPIFSGGRITCSEIHGVGPTFVSDIFDRSLIDTIVQVSAQQAREASLNMARTEGILCGPSAGASVYVAAKVAERYSSNDIVVTILPDRGERYFGENVF</sequence>
<feature type="domain" description="Tryptophan synthase beta chain-like PALP" evidence="10">
    <location>
        <begin position="7"/>
        <end position="291"/>
    </location>
</feature>
<dbReference type="InterPro" id="IPR036052">
    <property type="entry name" value="TrpB-like_PALP_sf"/>
</dbReference>
<accession>R4K0Q7</accession>
<dbReference type="OrthoDB" id="9808024at2"/>
<organism evidence="11 12">
    <name type="scientific">Clostridium pasteurianum BC1</name>
    <dbReference type="NCBI Taxonomy" id="86416"/>
    <lineage>
        <taxon>Bacteria</taxon>
        <taxon>Bacillati</taxon>
        <taxon>Bacillota</taxon>
        <taxon>Clostridia</taxon>
        <taxon>Eubacteriales</taxon>
        <taxon>Clostridiaceae</taxon>
        <taxon>Clostridium</taxon>
    </lineage>
</organism>
<name>R4K0Q7_CLOPA</name>
<dbReference type="STRING" id="86416.Clopa_1757"/>
<dbReference type="RefSeq" id="WP_015614990.1">
    <property type="nucleotide sequence ID" value="NC_021182.1"/>
</dbReference>